<name>A0A1V9ZB33_ACHHY</name>
<feature type="compositionally biased region" description="Basic and acidic residues" evidence="7">
    <location>
        <begin position="1"/>
        <end position="21"/>
    </location>
</feature>
<evidence type="ECO:0000256" key="6">
    <source>
        <dbReference type="ARBA" id="ARBA00023136"/>
    </source>
</evidence>
<dbReference type="AlphaFoldDB" id="A0A1V9ZB33"/>
<keyword evidence="6 8" id="KW-0472">Membrane</keyword>
<keyword evidence="4 8" id="KW-0812">Transmembrane</keyword>
<dbReference type="InterPro" id="IPR039309">
    <property type="entry name" value="BT1"/>
</dbReference>
<feature type="transmembrane region" description="Helical" evidence="8">
    <location>
        <begin position="263"/>
        <end position="283"/>
    </location>
</feature>
<sequence length="562" mass="61291">MTLARERSLAERLSSHSRAEGSEEGGYDGVKSPVVPGFLEDGALRPGGPPSYTSPAVLGLLAQYVCVGLLYGALPNLGYPLFTAYFRLSGARYNATTALISIGWSLKVFVGMLSDCVPILGFRRKPWMIIGWVLCFVCMLVLSIQDHGPPYVDNPKLARANVTNFTAAEQAAFLRPSAHHNGSMIAIIFGIATFCYIIADVPADALVVELAQREPEATRGRMQSLIYTTRTVASVVAQIVIGLGLNSPAYGGSFSWDMGMNTLFVLLAIPCAAMVPITFYFVVDAPAPRVSFHQYLEQFWSLLIQRATWQVMLFNFLFNLFASGITSTAAPYVKFRWAEVDNLNIQFMTILSNLLFAGALAATGRWGTHWNWRFVIVVTTLVMNGIDAVVQYLTIYNVIRNQWFYLGVPLAEQLPYAMQFIVTTFVIVELAEVGNEGVTYGLLTTVNNLPTAFGPLLANIIFGSFHVSDSDLQRDTMEARNQVAATYAIYYATTVVACFWVVLLPAQKEHVHELKATGGHYPLVGGLVVVGTGASLVFSLVVSVMSMFDSTSCSIVTGGTGC</sequence>
<feature type="transmembrane region" description="Helical" evidence="8">
    <location>
        <begin position="345"/>
        <end position="362"/>
    </location>
</feature>
<feature type="transmembrane region" description="Helical" evidence="8">
    <location>
        <begin position="94"/>
        <end position="114"/>
    </location>
</feature>
<dbReference type="OrthoDB" id="754047at2759"/>
<keyword evidence="3" id="KW-0813">Transport</keyword>
<reference evidence="9 10" key="1">
    <citation type="journal article" date="2014" name="Genome Biol. Evol.">
        <title>The secreted proteins of Achlya hypogyna and Thraustotheca clavata identify the ancestral oomycete secretome and reveal gene acquisitions by horizontal gene transfer.</title>
        <authorList>
            <person name="Misner I."/>
            <person name="Blouin N."/>
            <person name="Leonard G."/>
            <person name="Richards T.A."/>
            <person name="Lane C.E."/>
        </authorList>
    </citation>
    <scope>NUCLEOTIDE SEQUENCE [LARGE SCALE GENOMIC DNA]</scope>
    <source>
        <strain evidence="9 10">ATCC 48635</strain>
    </source>
</reference>
<dbReference type="Pfam" id="PF03092">
    <property type="entry name" value="BT1"/>
    <property type="match status" value="2"/>
</dbReference>
<organism evidence="9 10">
    <name type="scientific">Achlya hypogyna</name>
    <name type="common">Oomycete</name>
    <name type="synonym">Protoachlya hypogyna</name>
    <dbReference type="NCBI Taxonomy" id="1202772"/>
    <lineage>
        <taxon>Eukaryota</taxon>
        <taxon>Sar</taxon>
        <taxon>Stramenopiles</taxon>
        <taxon>Oomycota</taxon>
        <taxon>Saprolegniomycetes</taxon>
        <taxon>Saprolegniales</taxon>
        <taxon>Achlyaceae</taxon>
        <taxon>Achlya</taxon>
    </lineage>
</organism>
<dbReference type="PANTHER" id="PTHR31585:SF5">
    <property type="entry name" value="RNA-BINDING S4 DOMAIN-CONTAINING PROTEIN"/>
    <property type="match status" value="1"/>
</dbReference>
<dbReference type="Gene3D" id="1.20.1250.20">
    <property type="entry name" value="MFS general substrate transporter like domains"/>
    <property type="match status" value="2"/>
</dbReference>
<feature type="transmembrane region" description="Helical" evidence="8">
    <location>
        <begin position="416"/>
        <end position="434"/>
    </location>
</feature>
<feature type="region of interest" description="Disordered" evidence="7">
    <location>
        <begin position="1"/>
        <end position="30"/>
    </location>
</feature>
<evidence type="ECO:0000256" key="2">
    <source>
        <dbReference type="ARBA" id="ARBA00007015"/>
    </source>
</evidence>
<comment type="caution">
    <text evidence="9">The sequence shown here is derived from an EMBL/GenBank/DDBJ whole genome shotgun (WGS) entry which is preliminary data.</text>
</comment>
<evidence type="ECO:0000256" key="8">
    <source>
        <dbReference type="SAM" id="Phobius"/>
    </source>
</evidence>
<evidence type="ECO:0000313" key="9">
    <source>
        <dbReference type="EMBL" id="OQR95205.1"/>
    </source>
</evidence>
<proteinExistence type="inferred from homology"/>
<evidence type="ECO:0000256" key="5">
    <source>
        <dbReference type="ARBA" id="ARBA00022989"/>
    </source>
</evidence>
<dbReference type="GO" id="GO:0016020">
    <property type="term" value="C:membrane"/>
    <property type="evidence" value="ECO:0007669"/>
    <property type="project" value="UniProtKB-SubCell"/>
</dbReference>
<feature type="transmembrane region" description="Helical" evidence="8">
    <location>
        <begin position="446"/>
        <end position="467"/>
    </location>
</feature>
<dbReference type="EMBL" id="JNBR01000332">
    <property type="protein sequence ID" value="OQR95205.1"/>
    <property type="molecule type" value="Genomic_DNA"/>
</dbReference>
<evidence type="ECO:0000256" key="3">
    <source>
        <dbReference type="ARBA" id="ARBA00022448"/>
    </source>
</evidence>
<protein>
    <submittedName>
        <fullName evidence="9">Folate-Biopterin Transporter (FBT) Family</fullName>
    </submittedName>
</protein>
<feature type="transmembrane region" description="Helical" evidence="8">
    <location>
        <begin position="311"/>
        <end position="333"/>
    </location>
</feature>
<feature type="transmembrane region" description="Helical" evidence="8">
    <location>
        <begin position="527"/>
        <end position="548"/>
    </location>
</feature>
<evidence type="ECO:0000313" key="10">
    <source>
        <dbReference type="Proteomes" id="UP000243579"/>
    </source>
</evidence>
<comment type="similarity">
    <text evidence="2">Belongs to the major facilitator superfamily. Folate-biopterin transporter (TC 2.A.71) family.</text>
</comment>
<feature type="transmembrane region" description="Helical" evidence="8">
    <location>
        <begin position="224"/>
        <end position="243"/>
    </location>
</feature>
<keyword evidence="10" id="KW-1185">Reference proteome</keyword>
<dbReference type="STRING" id="1202772.A0A1V9ZB33"/>
<feature type="transmembrane region" description="Helical" evidence="8">
    <location>
        <begin position="374"/>
        <end position="396"/>
    </location>
</feature>
<dbReference type="SUPFAM" id="SSF103473">
    <property type="entry name" value="MFS general substrate transporter"/>
    <property type="match status" value="1"/>
</dbReference>
<dbReference type="InterPro" id="IPR036259">
    <property type="entry name" value="MFS_trans_sf"/>
</dbReference>
<feature type="transmembrane region" description="Helical" evidence="8">
    <location>
        <begin position="126"/>
        <end position="144"/>
    </location>
</feature>
<dbReference type="Proteomes" id="UP000243579">
    <property type="component" value="Unassembled WGS sequence"/>
</dbReference>
<evidence type="ECO:0000256" key="4">
    <source>
        <dbReference type="ARBA" id="ARBA00022692"/>
    </source>
</evidence>
<feature type="transmembrane region" description="Helical" evidence="8">
    <location>
        <begin position="487"/>
        <end position="506"/>
    </location>
</feature>
<keyword evidence="5 8" id="KW-1133">Transmembrane helix</keyword>
<comment type="subcellular location">
    <subcellularLocation>
        <location evidence="1">Membrane</location>
        <topology evidence="1">Multi-pass membrane protein</topology>
    </subcellularLocation>
</comment>
<gene>
    <name evidence="9" type="ORF">ACHHYP_00221</name>
</gene>
<feature type="transmembrane region" description="Helical" evidence="8">
    <location>
        <begin position="55"/>
        <end position="74"/>
    </location>
</feature>
<dbReference type="PANTHER" id="PTHR31585">
    <property type="entry name" value="FOLATE-BIOPTERIN TRANSPORTER 1, CHLOROPLASTIC"/>
    <property type="match status" value="1"/>
</dbReference>
<evidence type="ECO:0000256" key="7">
    <source>
        <dbReference type="SAM" id="MobiDB-lite"/>
    </source>
</evidence>
<evidence type="ECO:0000256" key="1">
    <source>
        <dbReference type="ARBA" id="ARBA00004141"/>
    </source>
</evidence>
<feature type="transmembrane region" description="Helical" evidence="8">
    <location>
        <begin position="184"/>
        <end position="203"/>
    </location>
</feature>
<accession>A0A1V9ZB33</accession>